<evidence type="ECO:0000256" key="1">
    <source>
        <dbReference type="ARBA" id="ARBA00008857"/>
    </source>
</evidence>
<dbReference type="CDD" id="cd01185">
    <property type="entry name" value="INTN1_C_like"/>
    <property type="match status" value="1"/>
</dbReference>
<dbReference type="HOGENOM" id="CLU_033139_2_0_10"/>
<dbReference type="GO" id="GO:0003677">
    <property type="term" value="F:DNA binding"/>
    <property type="evidence" value="ECO:0007669"/>
    <property type="project" value="UniProtKB-KW"/>
</dbReference>
<reference evidence="5 6" key="1">
    <citation type="journal article" date="2006" name="Environ. Microbiol.">
        <title>Whole genome analysis of the marine Bacteroidetes'Gramella forsetii' reveals adaptations to degradation of polymeric organic matter.</title>
        <authorList>
            <person name="Bauer M."/>
            <person name="Kube M."/>
            <person name="Teeling H."/>
            <person name="Richter M."/>
            <person name="Lombardot T."/>
            <person name="Allers E."/>
            <person name="Wuerdemann C.A."/>
            <person name="Quast C."/>
            <person name="Kuhl H."/>
            <person name="Knaust F."/>
            <person name="Woebken D."/>
            <person name="Bischof K."/>
            <person name="Mussmann M."/>
            <person name="Choudhuri J.V."/>
            <person name="Meyer F."/>
            <person name="Reinhardt R."/>
            <person name="Amann R.I."/>
            <person name="Gloeckner F.O."/>
        </authorList>
    </citation>
    <scope>NUCLEOTIDE SEQUENCE [LARGE SCALE GENOMIC DNA]</scope>
    <source>
        <strain evidence="6">DSM 17595 / CGMCC 1.15422 / KT0803</strain>
    </source>
</reference>
<dbReference type="GO" id="GO:0015074">
    <property type="term" value="P:DNA integration"/>
    <property type="evidence" value="ECO:0007669"/>
    <property type="project" value="InterPro"/>
</dbReference>
<evidence type="ECO:0000256" key="3">
    <source>
        <dbReference type="ARBA" id="ARBA00023172"/>
    </source>
</evidence>
<dbReference type="EMBL" id="CU207366">
    <property type="protein sequence ID" value="CAL65648.1"/>
    <property type="molecule type" value="Genomic_DNA"/>
</dbReference>
<dbReference type="Pfam" id="PF17293">
    <property type="entry name" value="Arm-DNA-bind_5"/>
    <property type="match status" value="1"/>
</dbReference>
<dbReference type="InterPro" id="IPR002104">
    <property type="entry name" value="Integrase_catalytic"/>
</dbReference>
<dbReference type="GO" id="GO:0006310">
    <property type="term" value="P:DNA recombination"/>
    <property type="evidence" value="ECO:0007669"/>
    <property type="project" value="UniProtKB-KW"/>
</dbReference>
<proteinExistence type="inferred from homology"/>
<keyword evidence="3" id="KW-0233">DNA recombination</keyword>
<dbReference type="Pfam" id="PF00589">
    <property type="entry name" value="Phage_integrase"/>
    <property type="match status" value="1"/>
</dbReference>
<dbReference type="PANTHER" id="PTHR30349:SF64">
    <property type="entry name" value="PROPHAGE INTEGRASE INTD-RELATED"/>
    <property type="match status" value="1"/>
</dbReference>
<dbReference type="PANTHER" id="PTHR30349">
    <property type="entry name" value="PHAGE INTEGRASE-RELATED"/>
    <property type="match status" value="1"/>
</dbReference>
<dbReference type="InterPro" id="IPR050090">
    <property type="entry name" value="Tyrosine_recombinase_XerCD"/>
</dbReference>
<dbReference type="Proteomes" id="UP000000755">
    <property type="component" value="Chromosome"/>
</dbReference>
<gene>
    <name evidence="5" type="ordered locus">GFO_0671</name>
</gene>
<dbReference type="InterPro" id="IPR010998">
    <property type="entry name" value="Integrase_recombinase_N"/>
</dbReference>
<evidence type="ECO:0000259" key="4">
    <source>
        <dbReference type="PROSITE" id="PS51898"/>
    </source>
</evidence>
<organism evidence="5 6">
    <name type="scientific">Christiangramia forsetii (strain DSM 17595 / CGMCC 1.15422 / KT0803)</name>
    <name type="common">Gramella forsetii</name>
    <dbReference type="NCBI Taxonomy" id="411154"/>
    <lineage>
        <taxon>Bacteria</taxon>
        <taxon>Pseudomonadati</taxon>
        <taxon>Bacteroidota</taxon>
        <taxon>Flavobacteriia</taxon>
        <taxon>Flavobacteriales</taxon>
        <taxon>Flavobacteriaceae</taxon>
        <taxon>Christiangramia</taxon>
    </lineage>
</organism>
<dbReference type="InterPro" id="IPR013762">
    <property type="entry name" value="Integrase-like_cat_sf"/>
</dbReference>
<comment type="similarity">
    <text evidence="1">Belongs to the 'phage' integrase family.</text>
</comment>
<evidence type="ECO:0000256" key="2">
    <source>
        <dbReference type="ARBA" id="ARBA00023125"/>
    </source>
</evidence>
<name>A0LZ53_CHRFK</name>
<dbReference type="InterPro" id="IPR025269">
    <property type="entry name" value="SAM-like_dom"/>
</dbReference>
<accession>A0LZ53</accession>
<dbReference type="PROSITE" id="PS51898">
    <property type="entry name" value="TYR_RECOMBINASE"/>
    <property type="match status" value="1"/>
</dbReference>
<dbReference type="InterPro" id="IPR011010">
    <property type="entry name" value="DNA_brk_join_enz"/>
</dbReference>
<feature type="domain" description="Tyr recombinase" evidence="4">
    <location>
        <begin position="228"/>
        <end position="406"/>
    </location>
</feature>
<protein>
    <submittedName>
        <fullName evidence="5">Phage integrase family protein</fullName>
    </submittedName>
</protein>
<sequence length="412" mass="47471">MVDIDALKIMSLPLSLLFFIKKSKVNASGKTTIFLRITLDGRRCEFSVHRKIKLGWWNSRTQLALGNSPEAQEINKYLSVVKNKIYSIQQNFERENIAYSASSLRDALLGKDKTQKMLLEIFQEHNDKVESLIGKDFATGTAERYRTCKKHVAAFVKQKYNKNDIPVQDVDHKFITGLEYYLKTTRKCAHNSAIKYITNFKKIIRIAHANDWIDKDPFLHWKGKLKIVEREFLTEEEIQKIIDLHLKMERLDQVRDIFIFCCFTGLAYADVKKLNRGDISVGADGEEWVKTKRSKTDTRSNIPILPIAKTIIEKYKDNELLKEKDLVLPVLSNQKMNAYIKEIANLAGISKNLTFHLARHTFATTVTLTNGVPIESVSKMLGHTNLKTTQHYAKILDMKVSKDMAILRSKFK</sequence>
<dbReference type="Gene3D" id="1.10.443.10">
    <property type="entry name" value="Intergrase catalytic core"/>
    <property type="match status" value="1"/>
</dbReference>
<dbReference type="SUPFAM" id="SSF56349">
    <property type="entry name" value="DNA breaking-rejoining enzymes"/>
    <property type="match status" value="1"/>
</dbReference>
<dbReference type="eggNOG" id="COG0582">
    <property type="taxonomic scope" value="Bacteria"/>
</dbReference>
<dbReference type="STRING" id="411154.GFO_0671"/>
<dbReference type="InterPro" id="IPR035386">
    <property type="entry name" value="Arm-DNA-bind_5"/>
</dbReference>
<evidence type="ECO:0000313" key="5">
    <source>
        <dbReference type="EMBL" id="CAL65648.1"/>
    </source>
</evidence>
<dbReference type="Gene3D" id="1.10.150.130">
    <property type="match status" value="1"/>
</dbReference>
<dbReference type="AlphaFoldDB" id="A0LZ53"/>
<keyword evidence="2" id="KW-0238">DNA-binding</keyword>
<dbReference type="Pfam" id="PF13102">
    <property type="entry name" value="Phage_int_SAM_5"/>
    <property type="match status" value="1"/>
</dbReference>
<dbReference type="KEGG" id="gfo:GFO_0671"/>
<evidence type="ECO:0000313" key="6">
    <source>
        <dbReference type="Proteomes" id="UP000000755"/>
    </source>
</evidence>